<evidence type="ECO:0000313" key="2">
    <source>
        <dbReference type="Proteomes" id="UP001057402"/>
    </source>
</evidence>
<gene>
    <name evidence="1" type="ORF">MLD38_011648</name>
</gene>
<organism evidence="1 2">
    <name type="scientific">Melastoma candidum</name>
    <dbReference type="NCBI Taxonomy" id="119954"/>
    <lineage>
        <taxon>Eukaryota</taxon>
        <taxon>Viridiplantae</taxon>
        <taxon>Streptophyta</taxon>
        <taxon>Embryophyta</taxon>
        <taxon>Tracheophyta</taxon>
        <taxon>Spermatophyta</taxon>
        <taxon>Magnoliopsida</taxon>
        <taxon>eudicotyledons</taxon>
        <taxon>Gunneridae</taxon>
        <taxon>Pentapetalae</taxon>
        <taxon>rosids</taxon>
        <taxon>malvids</taxon>
        <taxon>Myrtales</taxon>
        <taxon>Melastomataceae</taxon>
        <taxon>Melastomatoideae</taxon>
        <taxon>Melastomateae</taxon>
        <taxon>Melastoma</taxon>
    </lineage>
</organism>
<protein>
    <submittedName>
        <fullName evidence="1">Uncharacterized protein</fullName>
    </submittedName>
</protein>
<reference evidence="2" key="1">
    <citation type="journal article" date="2023" name="Front. Plant Sci.">
        <title>Chromosomal-level genome assembly of Melastoma candidum provides insights into trichome evolution.</title>
        <authorList>
            <person name="Zhong Y."/>
            <person name="Wu W."/>
            <person name="Sun C."/>
            <person name="Zou P."/>
            <person name="Liu Y."/>
            <person name="Dai S."/>
            <person name="Zhou R."/>
        </authorList>
    </citation>
    <scope>NUCLEOTIDE SEQUENCE [LARGE SCALE GENOMIC DNA]</scope>
</reference>
<name>A0ACB9R3U2_9MYRT</name>
<dbReference type="EMBL" id="CM042883">
    <property type="protein sequence ID" value="KAI4373529.1"/>
    <property type="molecule type" value="Genomic_DNA"/>
</dbReference>
<proteinExistence type="predicted"/>
<dbReference type="Proteomes" id="UP001057402">
    <property type="component" value="Chromosome 4"/>
</dbReference>
<keyword evidence="2" id="KW-1185">Reference proteome</keyword>
<comment type="caution">
    <text evidence="1">The sequence shown here is derived from an EMBL/GenBank/DDBJ whole genome shotgun (WGS) entry which is preliminary data.</text>
</comment>
<sequence length="170" mass="18664">MSSKSYFRSSYRFLTPSPAASSAHPEPHPSFELDESDLYSPNTLTVEPSPVWSSPSRRAAASRRSEPALTNPSSLPVDVPDWSKILMGEYRKGGGGYNNDYGDGDEEEGWNATGRGTVTVPPHKFLARQAAKSMTTRVACSVHEGVGRTLKGRDLCRVRNAIWEKTGFQD</sequence>
<evidence type="ECO:0000313" key="1">
    <source>
        <dbReference type="EMBL" id="KAI4373529.1"/>
    </source>
</evidence>
<accession>A0ACB9R3U2</accession>